<dbReference type="InterPro" id="IPR015631">
    <property type="entry name" value="CD2/SLAM_rcpt"/>
</dbReference>
<dbReference type="STRING" id="8078.ENSFHEP00000016806"/>
<feature type="compositionally biased region" description="Polar residues" evidence="5">
    <location>
        <begin position="326"/>
        <end position="337"/>
    </location>
</feature>
<dbReference type="CDD" id="cd00096">
    <property type="entry name" value="Ig"/>
    <property type="match status" value="1"/>
</dbReference>
<feature type="compositionally biased region" description="Basic and acidic residues" evidence="5">
    <location>
        <begin position="444"/>
        <end position="453"/>
    </location>
</feature>
<dbReference type="Gene3D" id="2.60.40.10">
    <property type="entry name" value="Immunoglobulins"/>
    <property type="match status" value="2"/>
</dbReference>
<keyword evidence="4" id="KW-0325">Glycoprotein</keyword>
<dbReference type="SUPFAM" id="SSF48726">
    <property type="entry name" value="Immunoglobulin"/>
    <property type="match status" value="2"/>
</dbReference>
<dbReference type="InterPro" id="IPR013783">
    <property type="entry name" value="Ig-like_fold"/>
</dbReference>
<proteinExistence type="predicted"/>
<accession>A0A3Q2PTA0</accession>
<keyword evidence="10" id="KW-1185">Reference proteome</keyword>
<feature type="region of interest" description="Disordered" evidence="5">
    <location>
        <begin position="296"/>
        <end position="453"/>
    </location>
</feature>
<name>A0A3Q2PTA0_FUNHE</name>
<dbReference type="AlphaFoldDB" id="A0A3Q2PTA0"/>
<dbReference type="SMART" id="SM00409">
    <property type="entry name" value="IG"/>
    <property type="match status" value="2"/>
</dbReference>
<feature type="domain" description="Ig-like" evidence="8">
    <location>
        <begin position="120"/>
        <end position="199"/>
    </location>
</feature>
<dbReference type="InterPro" id="IPR003599">
    <property type="entry name" value="Ig_sub"/>
</dbReference>
<reference evidence="9" key="2">
    <citation type="submission" date="2025-09" db="UniProtKB">
        <authorList>
            <consortium name="Ensembl"/>
        </authorList>
    </citation>
    <scope>IDENTIFICATION</scope>
</reference>
<evidence type="ECO:0000256" key="2">
    <source>
        <dbReference type="ARBA" id="ARBA00022729"/>
    </source>
</evidence>
<feature type="compositionally biased region" description="Basic and acidic residues" evidence="5">
    <location>
        <begin position="367"/>
        <end position="391"/>
    </location>
</feature>
<evidence type="ECO:0000256" key="6">
    <source>
        <dbReference type="SAM" id="Phobius"/>
    </source>
</evidence>
<evidence type="ECO:0000259" key="8">
    <source>
        <dbReference type="PROSITE" id="PS50835"/>
    </source>
</evidence>
<feature type="chain" id="PRO_5018777889" evidence="7">
    <location>
        <begin position="21"/>
        <end position="453"/>
    </location>
</feature>
<evidence type="ECO:0000313" key="9">
    <source>
        <dbReference type="Ensembl" id="ENSFHEP00000016806.1"/>
    </source>
</evidence>
<feature type="signal peptide" evidence="7">
    <location>
        <begin position="1"/>
        <end position="20"/>
    </location>
</feature>
<dbReference type="Proteomes" id="UP000265000">
    <property type="component" value="Unplaced"/>
</dbReference>
<evidence type="ECO:0000256" key="7">
    <source>
        <dbReference type="SAM" id="SignalP"/>
    </source>
</evidence>
<feature type="compositionally biased region" description="Basic and acidic residues" evidence="5">
    <location>
        <begin position="398"/>
        <end position="428"/>
    </location>
</feature>
<feature type="compositionally biased region" description="Basic and acidic residues" evidence="5">
    <location>
        <begin position="338"/>
        <end position="357"/>
    </location>
</feature>
<keyword evidence="2 7" id="KW-0732">Signal</keyword>
<feature type="transmembrane region" description="Helical" evidence="6">
    <location>
        <begin position="213"/>
        <end position="236"/>
    </location>
</feature>
<dbReference type="Ensembl" id="ENSFHET00000025295.1">
    <property type="protein sequence ID" value="ENSFHEP00000016806.1"/>
    <property type="gene ID" value="ENSFHEG00000018498.1"/>
</dbReference>
<dbReference type="PROSITE" id="PS50835">
    <property type="entry name" value="IG_LIKE"/>
    <property type="match status" value="1"/>
</dbReference>
<evidence type="ECO:0000256" key="5">
    <source>
        <dbReference type="SAM" id="MobiDB-lite"/>
    </source>
</evidence>
<dbReference type="InterPro" id="IPR036179">
    <property type="entry name" value="Ig-like_dom_sf"/>
</dbReference>
<keyword evidence="6" id="KW-0812">Transmembrane</keyword>
<organism evidence="9 10">
    <name type="scientific">Fundulus heteroclitus</name>
    <name type="common">Killifish</name>
    <name type="synonym">Mummichog</name>
    <dbReference type="NCBI Taxonomy" id="8078"/>
    <lineage>
        <taxon>Eukaryota</taxon>
        <taxon>Metazoa</taxon>
        <taxon>Chordata</taxon>
        <taxon>Craniata</taxon>
        <taxon>Vertebrata</taxon>
        <taxon>Euteleostomi</taxon>
        <taxon>Actinopterygii</taxon>
        <taxon>Neopterygii</taxon>
        <taxon>Teleostei</taxon>
        <taxon>Neoteleostei</taxon>
        <taxon>Acanthomorphata</taxon>
        <taxon>Ovalentaria</taxon>
        <taxon>Atherinomorphae</taxon>
        <taxon>Cyprinodontiformes</taxon>
        <taxon>Fundulidae</taxon>
        <taxon>Fundulus</taxon>
    </lineage>
</organism>
<comment type="subcellular location">
    <subcellularLocation>
        <location evidence="1">Membrane</location>
    </subcellularLocation>
</comment>
<evidence type="ECO:0000256" key="4">
    <source>
        <dbReference type="ARBA" id="ARBA00023180"/>
    </source>
</evidence>
<keyword evidence="6" id="KW-1133">Transmembrane helix</keyword>
<dbReference type="InterPro" id="IPR007110">
    <property type="entry name" value="Ig-like_dom"/>
</dbReference>
<evidence type="ECO:0000256" key="3">
    <source>
        <dbReference type="ARBA" id="ARBA00023136"/>
    </source>
</evidence>
<dbReference type="PANTHER" id="PTHR12080">
    <property type="entry name" value="SIGNALING LYMPHOCYTIC ACTIVATION MOLECULE"/>
    <property type="match status" value="1"/>
</dbReference>
<protein>
    <submittedName>
        <fullName evidence="9">Nucleolin 2</fullName>
    </submittedName>
</protein>
<sequence length="453" mass="50630">MALWRFLICFLSLLCGLVAGQTTKYGLLGQTAIFNTGIKTPPDDILWKHNENKAVEFNGQEQQSFGSFEGRVSLNWHSADLTINNLRYEDSGLYELETFTNNKMDRQFYKLEVIDKVATPTISCKINNAKTADQSGDKATLTCSSPSRDPQSLLTFQWSSDANIHPGAELNISLRGEDDDQIYRCAVSNRLSQESATFSAKDCYSGKKSQAGLIAGVVVAVVVLLLLIALVGFCIVKRNNPKKTDVENHLPHDENEVLLEGGPAIFNNQAPGQLDPEQRGRKMHLRENDEFQALMNERRKNSEQNVHQVKSSDNEKRKALLHRDSTMPSKQTLSHLRQSGDEPYPNHEEKSKNEHSEISFSSPVPEKPPRTFSERHAKENGKSSEGEPKDAVEDEPSGSDRREENAESSVGHDDKKQEPAENPNNKEDDPADSEETNETSSNEPDEHSEYTSA</sequence>
<dbReference type="PANTHER" id="PTHR12080:SF55">
    <property type="entry name" value="LYMPHOCYTE FUNCTION-ASSOCIATED ANTIGEN 3"/>
    <property type="match status" value="1"/>
</dbReference>
<evidence type="ECO:0000256" key="1">
    <source>
        <dbReference type="ARBA" id="ARBA00004370"/>
    </source>
</evidence>
<keyword evidence="3 6" id="KW-0472">Membrane</keyword>
<reference evidence="9" key="1">
    <citation type="submission" date="2025-08" db="UniProtKB">
        <authorList>
            <consortium name="Ensembl"/>
        </authorList>
    </citation>
    <scope>IDENTIFICATION</scope>
</reference>
<dbReference type="GO" id="GO:0016020">
    <property type="term" value="C:membrane"/>
    <property type="evidence" value="ECO:0007669"/>
    <property type="project" value="UniProtKB-SubCell"/>
</dbReference>
<evidence type="ECO:0000313" key="10">
    <source>
        <dbReference type="Proteomes" id="UP000265000"/>
    </source>
</evidence>
<dbReference type="GeneTree" id="ENSGT01030000234540"/>
<feature type="compositionally biased region" description="Basic and acidic residues" evidence="5">
    <location>
        <begin position="310"/>
        <end position="325"/>
    </location>
</feature>